<dbReference type="GO" id="GO:0006357">
    <property type="term" value="P:regulation of transcription by RNA polymerase II"/>
    <property type="evidence" value="ECO:0007669"/>
    <property type="project" value="TreeGrafter"/>
</dbReference>
<dbReference type="Pfam" id="PF10545">
    <property type="entry name" value="MADF_DNA_bdg"/>
    <property type="match status" value="1"/>
</dbReference>
<feature type="domain" description="MADF" evidence="2">
    <location>
        <begin position="11"/>
        <end position="97"/>
    </location>
</feature>
<gene>
    <name evidence="3" type="ORF">EEDITHA_LOCUS21707</name>
</gene>
<evidence type="ECO:0000256" key="1">
    <source>
        <dbReference type="SAM" id="MobiDB-lite"/>
    </source>
</evidence>
<dbReference type="GO" id="GO:0005634">
    <property type="term" value="C:nucleus"/>
    <property type="evidence" value="ECO:0007669"/>
    <property type="project" value="TreeGrafter"/>
</dbReference>
<name>A0AAU9VC37_EUPED</name>
<comment type="caution">
    <text evidence="3">The sequence shown here is derived from an EMBL/GenBank/DDBJ whole genome shotgun (WGS) entry which is preliminary data.</text>
</comment>
<proteinExistence type="predicted"/>
<evidence type="ECO:0000313" key="4">
    <source>
        <dbReference type="Proteomes" id="UP001153954"/>
    </source>
</evidence>
<feature type="compositionally biased region" description="Basic and acidic residues" evidence="1">
    <location>
        <begin position="118"/>
        <end position="135"/>
    </location>
</feature>
<organism evidence="3 4">
    <name type="scientific">Euphydryas editha</name>
    <name type="common">Edith's checkerspot</name>
    <dbReference type="NCBI Taxonomy" id="104508"/>
    <lineage>
        <taxon>Eukaryota</taxon>
        <taxon>Metazoa</taxon>
        <taxon>Ecdysozoa</taxon>
        <taxon>Arthropoda</taxon>
        <taxon>Hexapoda</taxon>
        <taxon>Insecta</taxon>
        <taxon>Pterygota</taxon>
        <taxon>Neoptera</taxon>
        <taxon>Endopterygota</taxon>
        <taxon>Lepidoptera</taxon>
        <taxon>Glossata</taxon>
        <taxon>Ditrysia</taxon>
        <taxon>Papilionoidea</taxon>
        <taxon>Nymphalidae</taxon>
        <taxon>Nymphalinae</taxon>
        <taxon>Euphydryas</taxon>
    </lineage>
</organism>
<dbReference type="InterPro" id="IPR039353">
    <property type="entry name" value="TF_Adf1"/>
</dbReference>
<protein>
    <recommendedName>
        <fullName evidence="2">MADF domain-containing protein</fullName>
    </recommendedName>
</protein>
<accession>A0AAU9VC37</accession>
<dbReference type="EMBL" id="CAKOGL010000030">
    <property type="protein sequence ID" value="CAH2107704.1"/>
    <property type="molecule type" value="Genomic_DNA"/>
</dbReference>
<feature type="region of interest" description="Disordered" evidence="1">
    <location>
        <begin position="118"/>
        <end position="162"/>
    </location>
</feature>
<dbReference type="InterPro" id="IPR006578">
    <property type="entry name" value="MADF-dom"/>
</dbReference>
<evidence type="ECO:0000259" key="2">
    <source>
        <dbReference type="PROSITE" id="PS51029"/>
    </source>
</evidence>
<dbReference type="AlphaFoldDB" id="A0AAU9VC37"/>
<dbReference type="Proteomes" id="UP001153954">
    <property type="component" value="Unassembled WGS sequence"/>
</dbReference>
<dbReference type="Gene3D" id="1.10.10.60">
    <property type="entry name" value="Homeodomain-like"/>
    <property type="match status" value="1"/>
</dbReference>
<sequence>MVKFTKEHDKLLIESVKLNRILFDASDKYHKDYVLKHKRWEEISLVVGIPVSDCKKRWKSLRDQFNKKKKRESTGAEKTNSSWEYSSLMSFLLDTDERRETITNLDGQQAVVEVQIKDEERQHDQQNEEEQRKQQDEEELRYQQSEEQQPTDDEISEDDFVNTDKITVLQNKRRATKRNLSEPLMKMLVKRDAQWSALYEKIINKPLEHKTPMQKFFDSMADIADKLPPHLQAEIRLKVCQIVTDIEIKHHTQYTNAIGRFKLDDSNSP</sequence>
<dbReference type="PANTHER" id="PTHR12243">
    <property type="entry name" value="MADF DOMAIN TRANSCRIPTION FACTOR"/>
    <property type="match status" value="1"/>
</dbReference>
<dbReference type="SMART" id="SM00595">
    <property type="entry name" value="MADF"/>
    <property type="match status" value="1"/>
</dbReference>
<keyword evidence="4" id="KW-1185">Reference proteome</keyword>
<dbReference type="GO" id="GO:0005667">
    <property type="term" value="C:transcription regulator complex"/>
    <property type="evidence" value="ECO:0007669"/>
    <property type="project" value="TreeGrafter"/>
</dbReference>
<dbReference type="PROSITE" id="PS51029">
    <property type="entry name" value="MADF"/>
    <property type="match status" value="1"/>
</dbReference>
<reference evidence="3" key="1">
    <citation type="submission" date="2022-03" db="EMBL/GenBank/DDBJ databases">
        <authorList>
            <person name="Tunstrom K."/>
        </authorList>
    </citation>
    <scope>NUCLEOTIDE SEQUENCE</scope>
</reference>
<feature type="compositionally biased region" description="Acidic residues" evidence="1">
    <location>
        <begin position="149"/>
        <end position="161"/>
    </location>
</feature>
<evidence type="ECO:0000313" key="3">
    <source>
        <dbReference type="EMBL" id="CAH2107704.1"/>
    </source>
</evidence>
<dbReference type="PANTHER" id="PTHR12243:SF67">
    <property type="entry name" value="COREPRESSOR OF PANGOLIN, ISOFORM A-RELATED"/>
    <property type="match status" value="1"/>
</dbReference>